<gene>
    <name evidence="7" type="ORF">Ae201684_000319</name>
</gene>
<dbReference type="SMART" id="SM00320">
    <property type="entry name" value="WD40"/>
    <property type="match status" value="9"/>
</dbReference>
<evidence type="ECO:0000256" key="4">
    <source>
        <dbReference type="PROSITE-ProRule" id="PRU00221"/>
    </source>
</evidence>
<dbReference type="Pfam" id="PF00400">
    <property type="entry name" value="WD40"/>
    <property type="match status" value="3"/>
</dbReference>
<dbReference type="InterPro" id="IPR018247">
    <property type="entry name" value="EF_Hand_1_Ca_BS"/>
</dbReference>
<comment type="caution">
    <text evidence="7">The sequence shown here is derived from an EMBL/GenBank/DDBJ whole genome shotgun (WGS) entry which is preliminary data.</text>
</comment>
<dbReference type="VEuPathDB" id="FungiDB:AeMF1_013249"/>
<dbReference type="InterPro" id="IPR011992">
    <property type="entry name" value="EF-hand-dom_pair"/>
</dbReference>
<evidence type="ECO:0000256" key="1">
    <source>
        <dbReference type="ARBA" id="ARBA00022574"/>
    </source>
</evidence>
<name>A0A6G0XXP8_9STRA</name>
<dbReference type="InterPro" id="IPR001680">
    <property type="entry name" value="WD40_rpt"/>
</dbReference>
<dbReference type="EMBL" id="VJMJ01000002">
    <property type="protein sequence ID" value="KAF0745289.1"/>
    <property type="molecule type" value="Genomic_DNA"/>
</dbReference>
<evidence type="ECO:0000259" key="6">
    <source>
        <dbReference type="PROSITE" id="PS50222"/>
    </source>
</evidence>
<feature type="repeat" description="WD" evidence="4">
    <location>
        <begin position="362"/>
        <end position="403"/>
    </location>
</feature>
<dbReference type="InterPro" id="IPR019775">
    <property type="entry name" value="WD40_repeat_CS"/>
</dbReference>
<dbReference type="Proteomes" id="UP000481153">
    <property type="component" value="Unassembled WGS sequence"/>
</dbReference>
<dbReference type="InterPro" id="IPR002048">
    <property type="entry name" value="EF_hand_dom"/>
</dbReference>
<sequence>MPVKGGGRKQASVFSHDGIGVEQLHSLKEKFAGGELTEVEFVQLFRDTIDASLSETQLTDLFQKIDADSGGTVSWDEFTNYMFLNGSENANARLGDDMSCRYVTTQLDKPANDATADQDNSAVRPANNHKDVVTRIVAVDKPHLYVTTSRDGSVRTWNSNTLAYQATIATGRDWITDCAYMKRSNRLAVASMNRTLAFYDISSGQPLGELTEYSRKQCIPLCLEYVEKPSDEKEALVVGDDTGGITVMTTSAQWSSCDGRPGAHPVETHGFASRAKYKKHSDWITRVKWVHDMRAIVATSLDTNISIIDIERMVTKFEYSKHKKGIFDVVWSSSSRLIASCGMERDISIWNPYSSQRAVATLRGHAASVLHLACDDDNFQIISVSSDNVFKVWDIRNHRCLQTFTDRFKSTGGADNRISALLFDTRTPGLISGTTHLSRWPLKMVSSEETELVAQKAPCMSCYNAVFNQVLTAEMSEEGIVKTWSAETGEEVCSFTNAHGTSPITAMAFDCAGRRLITGSHDGAQVKMWNFSNGALVKQFLKAEKIAVESRGTPFAVPPPRPPRVRDIVLFPDEFDVDNIAQDGQLPSPTRTKLHPSSASASNSNATTIVSSSGGRYQQAEVTCILDIERNVRVGMGEYICQRFVVSVGWDRRIYVWLDSNGEDEPLPLWVIAENDHSKRHTDDILSVVYIPPTTLATTGLDGKILLWNLNSGEFMSQLHHTKGAIECMLYCHKLELLLAAGDEGNLITLDRVSGHKTEIPLDHPKGESIVVLACDRCGDNIVTGDSAGNIRTWGLTVSLRDKGMYIDNVCQWRVAGGRILSLNIIENTRQIDLFLLVSSSNGEVSLWTLDSVQVGVFGRHKYWQLGKPATYMSSTPVGSAPLMKHRKQFIPSRSIAAAVSHTQHVVSQLTEDSIPKPGEVWICRTVHAQRRPVLTANIVGGAYNSTALPPGDETRTSGDSTSNISDVITVIKVSKGEILAWDGMAQQIKQKTLKLEDFIRDNLWTKDSLLSQCVGRCFQSTHEANTTYKCLYVAIKSIQMRNTTEGAFAFVDADGNRHRTQTLDTAVATSSKLKNLARTVISASNRLGHKSFVGSGGWLNLAKNAEPERSETDRPRGDQALPAVKTTTLRDDKLLVKPTFVCSTLPELRPKEKHTMGGILPKRSVMRSKLDPNADFRRVHDPVAIPKTAKEIMHRDDRFFYGIGL</sequence>
<feature type="repeat" description="WD" evidence="4">
    <location>
        <begin position="126"/>
        <end position="167"/>
    </location>
</feature>
<accession>A0A6G0XXP8</accession>
<feature type="repeat" description="WD" evidence="4">
    <location>
        <begin position="678"/>
        <end position="718"/>
    </location>
</feature>
<dbReference type="InterPro" id="IPR051242">
    <property type="entry name" value="WD-EF-hand_domain"/>
</dbReference>
<evidence type="ECO:0000256" key="3">
    <source>
        <dbReference type="ARBA" id="ARBA00022837"/>
    </source>
</evidence>
<dbReference type="GO" id="GO:0005509">
    <property type="term" value="F:calcium ion binding"/>
    <property type="evidence" value="ECO:0007669"/>
    <property type="project" value="InterPro"/>
</dbReference>
<dbReference type="SUPFAM" id="SSF47473">
    <property type="entry name" value="EF-hand"/>
    <property type="match status" value="1"/>
</dbReference>
<evidence type="ECO:0000256" key="5">
    <source>
        <dbReference type="SAM" id="MobiDB-lite"/>
    </source>
</evidence>
<dbReference type="AlphaFoldDB" id="A0A6G0XXP8"/>
<dbReference type="PANTHER" id="PTHR44324">
    <property type="entry name" value="WD40 REPEAT DOMAIN 95"/>
    <property type="match status" value="1"/>
</dbReference>
<feature type="domain" description="EF-hand" evidence="6">
    <location>
        <begin position="53"/>
        <end position="88"/>
    </location>
</feature>
<dbReference type="InterPro" id="IPR036322">
    <property type="entry name" value="WD40_repeat_dom_sf"/>
</dbReference>
<dbReference type="SUPFAM" id="SSF50978">
    <property type="entry name" value="WD40 repeat-like"/>
    <property type="match status" value="2"/>
</dbReference>
<organism evidence="7 8">
    <name type="scientific">Aphanomyces euteiches</name>
    <dbReference type="NCBI Taxonomy" id="100861"/>
    <lineage>
        <taxon>Eukaryota</taxon>
        <taxon>Sar</taxon>
        <taxon>Stramenopiles</taxon>
        <taxon>Oomycota</taxon>
        <taxon>Saprolegniomycetes</taxon>
        <taxon>Saprolegniales</taxon>
        <taxon>Verrucalvaceae</taxon>
        <taxon>Aphanomyces</taxon>
    </lineage>
</organism>
<dbReference type="PROSITE" id="PS50294">
    <property type="entry name" value="WD_REPEATS_REGION"/>
    <property type="match status" value="2"/>
</dbReference>
<dbReference type="Gene3D" id="2.130.10.10">
    <property type="entry name" value="YVTN repeat-like/Quinoprotein amine dehydrogenase"/>
    <property type="match status" value="3"/>
</dbReference>
<dbReference type="PROSITE" id="PS50222">
    <property type="entry name" value="EF_HAND_2"/>
    <property type="match status" value="1"/>
</dbReference>
<keyword evidence="3" id="KW-0106">Calcium</keyword>
<keyword evidence="8" id="KW-1185">Reference proteome</keyword>
<dbReference type="Gene3D" id="1.10.238.10">
    <property type="entry name" value="EF-hand"/>
    <property type="match status" value="1"/>
</dbReference>
<keyword evidence="1 4" id="KW-0853">WD repeat</keyword>
<evidence type="ECO:0000313" key="7">
    <source>
        <dbReference type="EMBL" id="KAF0745289.1"/>
    </source>
</evidence>
<feature type="region of interest" description="Disordered" evidence="5">
    <location>
        <begin position="581"/>
        <end position="610"/>
    </location>
</feature>
<evidence type="ECO:0000313" key="8">
    <source>
        <dbReference type="Proteomes" id="UP000481153"/>
    </source>
</evidence>
<keyword evidence="2" id="KW-0677">Repeat</keyword>
<dbReference type="PROSITE" id="PS00678">
    <property type="entry name" value="WD_REPEATS_1"/>
    <property type="match status" value="1"/>
</dbReference>
<dbReference type="PROSITE" id="PS50082">
    <property type="entry name" value="WD_REPEATS_2"/>
    <property type="match status" value="4"/>
</dbReference>
<protein>
    <recommendedName>
        <fullName evidence="6">EF-hand domain-containing protein</fullName>
    </recommendedName>
</protein>
<dbReference type="PROSITE" id="PS00018">
    <property type="entry name" value="EF_HAND_1"/>
    <property type="match status" value="1"/>
</dbReference>
<feature type="repeat" description="WD" evidence="4">
    <location>
        <begin position="319"/>
        <end position="360"/>
    </location>
</feature>
<dbReference type="InterPro" id="IPR015943">
    <property type="entry name" value="WD40/YVTN_repeat-like_dom_sf"/>
</dbReference>
<evidence type="ECO:0000256" key="2">
    <source>
        <dbReference type="ARBA" id="ARBA00022737"/>
    </source>
</evidence>
<feature type="compositionally biased region" description="Low complexity" evidence="5">
    <location>
        <begin position="597"/>
        <end position="610"/>
    </location>
</feature>
<proteinExistence type="predicted"/>
<dbReference type="PANTHER" id="PTHR44324:SF4">
    <property type="entry name" value="WD40 REPEAT DOMAIN 95"/>
    <property type="match status" value="1"/>
</dbReference>
<reference evidence="7 8" key="1">
    <citation type="submission" date="2019-07" db="EMBL/GenBank/DDBJ databases">
        <title>Genomics analysis of Aphanomyces spp. identifies a new class of oomycete effector associated with host adaptation.</title>
        <authorList>
            <person name="Gaulin E."/>
        </authorList>
    </citation>
    <scope>NUCLEOTIDE SEQUENCE [LARGE SCALE GENOMIC DNA]</scope>
    <source>
        <strain evidence="7 8">ATCC 201684</strain>
    </source>
</reference>